<protein>
    <submittedName>
        <fullName evidence="1">Uncharacterized protein</fullName>
    </submittedName>
</protein>
<comment type="caution">
    <text evidence="1">The sequence shown here is derived from an EMBL/GenBank/DDBJ whole genome shotgun (WGS) entry which is preliminary data.</text>
</comment>
<dbReference type="EMBL" id="CALSDN010000001">
    <property type="protein sequence ID" value="CAH6718745.1"/>
    <property type="molecule type" value="Genomic_DNA"/>
</dbReference>
<sequence>MSTIDQIENDKRKNKPVCTFCKRRKIKCDRGDPCSSCVRFDNKNCFYLSPEPRINKKRAPKSSKQNLEHELEVLKSKLATLENTVQPNNLSTDKISFKNPTNLDFLPLDAADKVRVGNPSNLFNQEFVDNIRNNLNDIQKVHFDNDFNQLMALVGDDAEFSLFDCDPPIADHGPVSRRNFGILAWKASFDRDPCLKLILKYIKRSPKRDHLFKVKNANDKFNYTKFRSTLNSNAEPIKEEKDSDIDADMDSGFRCDFTNTIPVKIDQPVSEVNHPLPGMNSQKLGLRFGDARNEKLTLLSTIENNLPNETIIWNHIDKFFDKFYGYLPILDEIEFKTQISRLIDRKIPEDSDYSILSKEKIKLSLNNKTDFTYLGILLIILRLGYLSLIPTINANANYFDQLSEIDKMLYENTIDMDIVFISHNCLNQFNLFGSVNIPILQLAMVIRFYQIYAPENGDGPDHGDAQVLNSTLFQMAYSLGLNRDPSRVESMKNEKFNNLSRKIWYCLLLLDLNHSLEYGDPLNANKFTFDTKLPYYTDENSNLVNSNREMFIIDCFQILKVLYEPVTQFVNEIIDVNGTINSVQFCKKIHYLKYKVFSLNSVLNNKNTSFVANIVSKNIKHIYKTKIELQFGHFICSLFFSLFNHFEARKQYDLAFYYLHRFLEKILLIMFPVYLELFSLQGLESSIDFVLIPGIETMLHKGLMFIESLLIRIKITVINYCSDPNHPTLMANDENYSKRFKNFSKLFLYLDEVASNFISIAHAFSKKYYYGWLIARMNQVFIDTLKSKTFRTNIYVEKMEFPLLDDNFKVQQLVGILEQCLIKKKKFESELKDLDNDFHAEVVEDDMMKVDDQNVYGSDTAYSSSSNTNSDPSTDNGNSRFQFSHADLEPSKLDNQSENKEPYWFDNPPIDVATDLDQNFMFTTPDSDIFETTSSTKSRSNNISSVSDVSNNVDTLWLNLLSRKGKQDDLTELNDAGFNTGNANVEQYDMQDKDFNGGSGLTPLFNIGTPNFNNLDVEQVADIRTPNGFKDNDFVTSFVMDELFKDINK</sequence>
<accession>A0ACA9Y1D9</accession>
<evidence type="ECO:0000313" key="1">
    <source>
        <dbReference type="EMBL" id="CAH6718745.1"/>
    </source>
</evidence>
<organism evidence="1 2">
    <name type="scientific">[Candida] jaroonii</name>
    <dbReference type="NCBI Taxonomy" id="467808"/>
    <lineage>
        <taxon>Eukaryota</taxon>
        <taxon>Fungi</taxon>
        <taxon>Dikarya</taxon>
        <taxon>Ascomycota</taxon>
        <taxon>Saccharomycotina</taxon>
        <taxon>Pichiomycetes</taxon>
        <taxon>Debaryomycetaceae</taxon>
        <taxon>Yamadazyma</taxon>
    </lineage>
</organism>
<name>A0ACA9Y1D9_9ASCO</name>
<proteinExistence type="predicted"/>
<gene>
    <name evidence="1" type="ORF">CLIB1444_01S13586</name>
</gene>
<keyword evidence="2" id="KW-1185">Reference proteome</keyword>
<reference evidence="1" key="1">
    <citation type="submission" date="2022-06" db="EMBL/GenBank/DDBJ databases">
        <authorList>
            <person name="Legras J.-L."/>
            <person name="Devillers H."/>
            <person name="Grondin C."/>
        </authorList>
    </citation>
    <scope>NUCLEOTIDE SEQUENCE</scope>
    <source>
        <strain evidence="1">CLIB 1444</strain>
    </source>
</reference>
<evidence type="ECO:0000313" key="2">
    <source>
        <dbReference type="Proteomes" id="UP001152531"/>
    </source>
</evidence>
<dbReference type="Proteomes" id="UP001152531">
    <property type="component" value="Unassembled WGS sequence"/>
</dbReference>